<dbReference type="InterPro" id="IPR013976">
    <property type="entry name" value="HDOD"/>
</dbReference>
<reference evidence="2" key="1">
    <citation type="journal article" date="2020" name="mSystems">
        <title>Genome- and Community-Level Interaction Insights into Carbon Utilization and Element Cycling Functions of Hydrothermarchaeota in Hydrothermal Sediment.</title>
        <authorList>
            <person name="Zhou Z."/>
            <person name="Liu Y."/>
            <person name="Xu W."/>
            <person name="Pan J."/>
            <person name="Luo Z.H."/>
            <person name="Li M."/>
        </authorList>
    </citation>
    <scope>NUCLEOTIDE SEQUENCE [LARGE SCALE GENOMIC DNA]</scope>
    <source>
        <strain evidence="2">HyVt-533</strain>
    </source>
</reference>
<comment type="caution">
    <text evidence="2">The sequence shown here is derived from an EMBL/GenBank/DDBJ whole genome shotgun (WGS) entry which is preliminary data.</text>
</comment>
<dbReference type="InterPro" id="IPR052340">
    <property type="entry name" value="RNase_Y/CdgJ"/>
</dbReference>
<name>A0A7V5U2A3_9BACT</name>
<gene>
    <name evidence="2" type="ORF">ENJ96_03770</name>
</gene>
<organism evidence="2">
    <name type="scientific">Thermodesulfatator atlanticus</name>
    <dbReference type="NCBI Taxonomy" id="501497"/>
    <lineage>
        <taxon>Bacteria</taxon>
        <taxon>Pseudomonadati</taxon>
        <taxon>Thermodesulfobacteriota</taxon>
        <taxon>Thermodesulfobacteria</taxon>
        <taxon>Thermodesulfobacteriales</taxon>
        <taxon>Thermodesulfatatoraceae</taxon>
        <taxon>Thermodesulfatator</taxon>
    </lineage>
</organism>
<dbReference type="PROSITE" id="PS51833">
    <property type="entry name" value="HDOD"/>
    <property type="match status" value="1"/>
</dbReference>
<dbReference type="AlphaFoldDB" id="A0A7V5U2A3"/>
<evidence type="ECO:0000259" key="1">
    <source>
        <dbReference type="PROSITE" id="PS51833"/>
    </source>
</evidence>
<evidence type="ECO:0000313" key="2">
    <source>
        <dbReference type="EMBL" id="HHI96947.1"/>
    </source>
</evidence>
<dbReference type="EMBL" id="DROK01000108">
    <property type="protein sequence ID" value="HHI96947.1"/>
    <property type="molecule type" value="Genomic_DNA"/>
</dbReference>
<dbReference type="PANTHER" id="PTHR33525:SF3">
    <property type="entry name" value="RIBONUCLEASE Y"/>
    <property type="match status" value="1"/>
</dbReference>
<feature type="domain" description="HDOD" evidence="1">
    <location>
        <begin position="26"/>
        <end position="222"/>
    </location>
</feature>
<sequence length="284" mass="32005">MGLLSFLKRKKDPRQQLKNILEGYELPYFPKAAILALEAIRDPNTPTHEIARRLALDPGIHVRVLKTVNSAAFGLPRKVSNIEHAVALLGRARLEALILPLAVNQSLPRFKAPCLELTNFWLTAATRGSFARQVAQVLHPNSKVEAFSAGLLQDMAIPVILHLKEHLYCPTLETWNQDPEVDIVTLEKENFGFDHQEIGGLMAEEWELPEYLTQAISSHHSSSVEPAVYLASHLRYPAGEEKEKLETEIIVEEARDKYQLPPDMLLKMLQKARAEAQELAQVFL</sequence>
<protein>
    <submittedName>
        <fullName evidence="2">HDOD domain-containing protein</fullName>
    </submittedName>
</protein>
<dbReference type="PANTHER" id="PTHR33525">
    <property type="match status" value="1"/>
</dbReference>
<accession>A0A7V5U2A3</accession>
<proteinExistence type="predicted"/>
<dbReference type="Gene3D" id="1.10.3210.10">
    <property type="entry name" value="Hypothetical protein af1432"/>
    <property type="match status" value="1"/>
</dbReference>
<dbReference type="SUPFAM" id="SSF109604">
    <property type="entry name" value="HD-domain/PDEase-like"/>
    <property type="match status" value="1"/>
</dbReference>
<dbReference type="Pfam" id="PF08668">
    <property type="entry name" value="HDOD"/>
    <property type="match status" value="1"/>
</dbReference>
<dbReference type="Proteomes" id="UP000886101">
    <property type="component" value="Unassembled WGS sequence"/>
</dbReference>